<organism evidence="1 2">
    <name type="scientific">Alkaliphilus peptidifermentans DSM 18978</name>
    <dbReference type="NCBI Taxonomy" id="1120976"/>
    <lineage>
        <taxon>Bacteria</taxon>
        <taxon>Bacillati</taxon>
        <taxon>Bacillota</taxon>
        <taxon>Clostridia</taxon>
        <taxon>Peptostreptococcales</taxon>
        <taxon>Natronincolaceae</taxon>
        <taxon>Alkaliphilus</taxon>
    </lineage>
</organism>
<dbReference type="Gene3D" id="3.30.470.20">
    <property type="entry name" value="ATP-grasp fold, B domain"/>
    <property type="match status" value="1"/>
</dbReference>
<gene>
    <name evidence="1" type="ORF">SAMN03080606_01863</name>
</gene>
<reference evidence="1 2" key="1">
    <citation type="submission" date="2016-10" db="EMBL/GenBank/DDBJ databases">
        <authorList>
            <person name="de Groot N.N."/>
        </authorList>
    </citation>
    <scope>NUCLEOTIDE SEQUENCE [LARGE SCALE GENOMIC DNA]</scope>
    <source>
        <strain evidence="1 2">DSM 18978</strain>
    </source>
</reference>
<accession>A0A1G5H196</accession>
<dbReference type="SUPFAM" id="SSF56059">
    <property type="entry name" value="Glutathione synthetase ATP-binding domain-like"/>
    <property type="match status" value="1"/>
</dbReference>
<evidence type="ECO:0000313" key="2">
    <source>
        <dbReference type="Proteomes" id="UP000198636"/>
    </source>
</evidence>
<evidence type="ECO:0000313" key="1">
    <source>
        <dbReference type="EMBL" id="SCY57329.1"/>
    </source>
</evidence>
<dbReference type="RefSeq" id="WP_091542664.1">
    <property type="nucleotide sequence ID" value="NZ_FMUS01000010.1"/>
</dbReference>
<name>A0A1G5H196_9FIRM</name>
<dbReference type="InterPro" id="IPR026838">
    <property type="entry name" value="YheC/D"/>
</dbReference>
<dbReference type="EMBL" id="FMUS01000010">
    <property type="protein sequence ID" value="SCY57329.1"/>
    <property type="molecule type" value="Genomic_DNA"/>
</dbReference>
<dbReference type="Pfam" id="PF14398">
    <property type="entry name" value="ATPgrasp_YheCD"/>
    <property type="match status" value="1"/>
</dbReference>
<dbReference type="AlphaFoldDB" id="A0A1G5H196"/>
<dbReference type="Proteomes" id="UP000198636">
    <property type="component" value="Unassembled WGS sequence"/>
</dbReference>
<protein>
    <submittedName>
        <fullName evidence="1">YheC/D like ATP-grasp</fullName>
    </submittedName>
</protein>
<dbReference type="STRING" id="1120976.SAMN03080606_01863"/>
<sequence length="454" mass="51993">MIRNNKHQEIQQHEVFTLKSLDHKSNKKLLFLNRFQLKFFNLSPGDNVFLQVGTKKLSVEVAIQGVDSSITTLYITKDILKHLSFYQKEPLLLVFNTNRIIILGPTIGLTITKKTWDNIEKSDVVKKRARLALDKGILFYCIRVNSINWVDNLVEAYSLNPINNMWVKKIIAIPQVIHDRGSSPGPDTVKSYTHRGKAGNIYWINTTRTFGKWETYQVLSSISETNKYLPETTLFTIEKLEEYLKKYKYCYVKDNYGRSGRKVFRVERLGDNYLCKTGGSKVKTWQLIDLENLAHFLYKTIGENLILQQRIFLAQIDGSPFDMRVLVQKNKNNNWVITALNYRIAKPGAIVTNFAAGAKDVFTMPGEALLHSSLSWNRLEEIALRTVNAMELSFGSLGEVGLDVALDMKGKLWLIEANSRPSSIAYREASTEACKLIFGLPLDYAIYLVRKNFI</sequence>
<keyword evidence="2" id="KW-1185">Reference proteome</keyword>
<dbReference type="OrthoDB" id="1809801at2"/>
<proteinExistence type="predicted"/>